<protein>
    <recommendedName>
        <fullName evidence="2">START domain-containing protein</fullName>
    </recommendedName>
</protein>
<dbReference type="PANTHER" id="PTHR19308">
    <property type="entry name" value="PHOSPHATIDYLCHOLINE TRANSFER PROTEIN"/>
    <property type="match status" value="1"/>
</dbReference>
<feature type="domain" description="START" evidence="2">
    <location>
        <begin position="1096"/>
        <end position="1317"/>
    </location>
</feature>
<sequence>MSTASQSSGLKAAYMRPLRQILGHPRFGHTDVSDDHVREQLGHSALDMAITCRWTKECKPWTPTTTLSKHGHLVSDPLALLETEAARFAGLWQADKEPDVIDKPLEILEPLEILAADDIRKVSRSYSTATAISVDGFHMRHYASMSDGCLEAFSILLQLIEATGLLPYHLQVLQMALLAKPQGGFRPIGLFSSGYRLWGRARRKLASSWELANSRSYLAAAASNGASDVVWRQALRSELGVREGKAAASVLWDLFKFYEGIHLPLVEARAKQLGFPSQITRVCMTAYRGARFLTLSSLSVGPFYSINGVVAGCSMATTFVPIYLIPVIDPLPIPRDVFLDIYIDDYGVSSVGTESSVSIGLKETTTMLMTAIHTDMHCSVAEDKASVIASIPSLGHKLVQFLGRFAGGPAKESAVNLGIDDTAGKARRSGKKGKKWASRARTFKARVKRFRKSREALGKWSRKIFIAGPLAGATFGAEVHGTSDHELKLLRRSFGKCVKPSAGSRSLTSLTILEHDPCYYAATAPTLRYAKEVWLTSTRQYAFSVPFPVLRASWDSAFGGPPISWKKVSGPLSAVRASLSRIGWNMIDFTTIVTDQQVSVGLTNTSPRMLKRFLREGVIRHLQKLSGAALGMGADRACYDIVLQELQKKKWSNFEKGCIRSLVCGASWTETRATDAGYLLDDNLCPMCGAAEDTMHPRLWKCPAVSEQRLDVVDDELIARAGAITPDSPDWNLFTKGIFQHPGESVPGPVAGGGMSVQWVDDPDNTSVNIQGHIFFDGSGLKVSYKKLYAGALLNMSNSMYSQVHKVKAHVVDDGSLSADGLFYKQGNDQADKAAKRGVEFDWYLSRVAVVPLGLEMPALFEEPTLDTETNEAKKEGAGAAAGAASAGFALVQVAGAAADAPDIDAELDDAGPRHAALFLMLEEALVWFLVLAVVELALLGSPAVLPRGSDGAAPWADREVRLLSAALWNDVAAWAATDEALPRVRRTNLAAAPCIFPPEQGQRPERSRSSPRLSQRHPSEETALVSTDLDPEEQTAAFSWPVKNGADSDSEEGGWGAEDALARARPYVTSQGSARSPEQEQAAATAVKGFGFRNWDDFMEFDPNVKHRIPITQSEFGLLLEKEQESCRGWDVPIDRKEIRVAKSQSGPGVITLRAWATVPGVDVNVAFTLFHDTQERKKWDKVFAEMAIIGEDSPGGREGSELLYSVIRPPVATPRDFLQFRRVRVEKDGSILIVLRSAEHPDCPPDKRYVRAESYISGYVLRQEFQGTTPVLRIFLMSCTDIKGLIPKWIINHFAPKKPGEWIDALSKAAKEFQRTHGGSTHRLEPMPSFAEDSAIDLEEGREQSRTHAGSCSLAEDARQADRCREPATPAEEGAESEAAR</sequence>
<dbReference type="CDD" id="cd00177">
    <property type="entry name" value="START"/>
    <property type="match status" value="1"/>
</dbReference>
<dbReference type="InterPro" id="IPR023393">
    <property type="entry name" value="START-like_dom_sf"/>
</dbReference>
<gene>
    <name evidence="3" type="ORF">PCOR1329_LOCUS84279</name>
</gene>
<dbReference type="InterPro" id="IPR002913">
    <property type="entry name" value="START_lipid-bd_dom"/>
</dbReference>
<dbReference type="Pfam" id="PF01852">
    <property type="entry name" value="START"/>
    <property type="match status" value="1"/>
</dbReference>
<dbReference type="Gene3D" id="3.30.530.20">
    <property type="match status" value="1"/>
</dbReference>
<feature type="compositionally biased region" description="Basic and acidic residues" evidence="1">
    <location>
        <begin position="1358"/>
        <end position="1368"/>
    </location>
</feature>
<dbReference type="EMBL" id="CAUYUJ010022304">
    <property type="protein sequence ID" value="CAK0910012.1"/>
    <property type="molecule type" value="Genomic_DNA"/>
</dbReference>
<dbReference type="InterPro" id="IPR051213">
    <property type="entry name" value="START_lipid_transfer"/>
</dbReference>
<dbReference type="PANTHER" id="PTHR19308:SF14">
    <property type="entry name" value="START DOMAIN-CONTAINING PROTEIN"/>
    <property type="match status" value="1"/>
</dbReference>
<feature type="region of interest" description="Disordered" evidence="1">
    <location>
        <begin position="1316"/>
        <end position="1383"/>
    </location>
</feature>
<dbReference type="SUPFAM" id="SSF55961">
    <property type="entry name" value="Bet v1-like"/>
    <property type="match status" value="1"/>
</dbReference>
<evidence type="ECO:0000313" key="3">
    <source>
        <dbReference type="EMBL" id="CAK0910012.1"/>
    </source>
</evidence>
<dbReference type="Proteomes" id="UP001189429">
    <property type="component" value="Unassembled WGS sequence"/>
</dbReference>
<dbReference type="PROSITE" id="PS50848">
    <property type="entry name" value="START"/>
    <property type="match status" value="1"/>
</dbReference>
<feature type="region of interest" description="Disordered" evidence="1">
    <location>
        <begin position="996"/>
        <end position="1026"/>
    </location>
</feature>
<comment type="caution">
    <text evidence="3">The sequence shown here is derived from an EMBL/GenBank/DDBJ whole genome shotgun (WGS) entry which is preliminary data.</text>
</comment>
<evidence type="ECO:0000259" key="2">
    <source>
        <dbReference type="PROSITE" id="PS50848"/>
    </source>
</evidence>
<evidence type="ECO:0000256" key="1">
    <source>
        <dbReference type="SAM" id="MobiDB-lite"/>
    </source>
</evidence>
<keyword evidence="4" id="KW-1185">Reference proteome</keyword>
<accession>A0ABN9YC29</accession>
<dbReference type="SMART" id="SM00234">
    <property type="entry name" value="START"/>
    <property type="match status" value="1"/>
</dbReference>
<organism evidence="3 4">
    <name type="scientific">Prorocentrum cordatum</name>
    <dbReference type="NCBI Taxonomy" id="2364126"/>
    <lineage>
        <taxon>Eukaryota</taxon>
        <taxon>Sar</taxon>
        <taxon>Alveolata</taxon>
        <taxon>Dinophyceae</taxon>
        <taxon>Prorocentrales</taxon>
        <taxon>Prorocentraceae</taxon>
        <taxon>Prorocentrum</taxon>
    </lineage>
</organism>
<evidence type="ECO:0000313" key="4">
    <source>
        <dbReference type="Proteomes" id="UP001189429"/>
    </source>
</evidence>
<reference evidence="3" key="1">
    <citation type="submission" date="2023-10" db="EMBL/GenBank/DDBJ databases">
        <authorList>
            <person name="Chen Y."/>
            <person name="Shah S."/>
            <person name="Dougan E. K."/>
            <person name="Thang M."/>
            <person name="Chan C."/>
        </authorList>
    </citation>
    <scope>NUCLEOTIDE SEQUENCE [LARGE SCALE GENOMIC DNA]</scope>
</reference>
<name>A0ABN9YC29_9DINO</name>
<proteinExistence type="predicted"/>